<dbReference type="EMBL" id="DOEK01000003">
    <property type="protein sequence ID" value="HBP27931.1"/>
    <property type="molecule type" value="Genomic_DNA"/>
</dbReference>
<protein>
    <submittedName>
        <fullName evidence="1">Uncharacterized protein</fullName>
    </submittedName>
</protein>
<proteinExistence type="predicted"/>
<dbReference type="Proteomes" id="UP000264036">
    <property type="component" value="Unassembled WGS sequence"/>
</dbReference>
<reference evidence="1 2" key="1">
    <citation type="journal article" date="2018" name="Nat. Biotechnol.">
        <title>A standardized bacterial taxonomy based on genome phylogeny substantially revises the tree of life.</title>
        <authorList>
            <person name="Parks D.H."/>
            <person name="Chuvochina M."/>
            <person name="Waite D.W."/>
            <person name="Rinke C."/>
            <person name="Skarshewski A."/>
            <person name="Chaumeil P.A."/>
            <person name="Hugenholtz P."/>
        </authorList>
    </citation>
    <scope>NUCLEOTIDE SEQUENCE [LARGE SCALE GENOMIC DNA]</scope>
    <source>
        <strain evidence="1">UBA10707</strain>
    </source>
</reference>
<sequence length="78" mass="9040">MRKEIGTTIFVDQADKEYTVHIVEDHLSAKTLNEPWKTIPQFTSYELDDGTELDYISKEELVIRESATRLTPKRKAAK</sequence>
<evidence type="ECO:0000313" key="1">
    <source>
        <dbReference type="EMBL" id="HBP27931.1"/>
    </source>
</evidence>
<comment type="caution">
    <text evidence="1">The sequence shown here is derived from an EMBL/GenBank/DDBJ whole genome shotgun (WGS) entry which is preliminary data.</text>
</comment>
<gene>
    <name evidence="1" type="ORF">DD666_00765</name>
</gene>
<organism evidence="1 2">
    <name type="scientific">Advenella kashmirensis</name>
    <dbReference type="NCBI Taxonomy" id="310575"/>
    <lineage>
        <taxon>Bacteria</taxon>
        <taxon>Pseudomonadati</taxon>
        <taxon>Pseudomonadota</taxon>
        <taxon>Betaproteobacteria</taxon>
        <taxon>Burkholderiales</taxon>
        <taxon>Alcaligenaceae</taxon>
    </lineage>
</organism>
<accession>A0A356LBJ2</accession>
<name>A0A356LBJ2_9BURK</name>
<evidence type="ECO:0000313" key="2">
    <source>
        <dbReference type="Proteomes" id="UP000264036"/>
    </source>
</evidence>
<dbReference type="AlphaFoldDB" id="A0A356LBJ2"/>